<evidence type="ECO:0000313" key="1">
    <source>
        <dbReference type="EMBL" id="MBA9087051.1"/>
    </source>
</evidence>
<gene>
    <name evidence="1" type="ORF">FHR92_003531</name>
</gene>
<name>A0A7W3XSY7_9BACL</name>
<evidence type="ECO:0000313" key="2">
    <source>
        <dbReference type="Proteomes" id="UP000567067"/>
    </source>
</evidence>
<sequence>MILLSISILLTVPVLLINGLEKDSISTVSNHIDNDENENMIIDASKFSRISSNKLIEIMGEPDIKEDMYPVTYYVYDKEKFEFIIINNTVVKLTYQGAAVTDKSKDNLFSLFGISPGPNLTQVYDDLLGVSYQMVNEEIADYSITFLEKTTFFKITYDSGFSF</sequence>
<comment type="caution">
    <text evidence="1">The sequence shown here is derived from an EMBL/GenBank/DDBJ whole genome shotgun (WGS) entry which is preliminary data.</text>
</comment>
<proteinExistence type="predicted"/>
<accession>A0A7W3XSY7</accession>
<dbReference type="AlphaFoldDB" id="A0A7W3XSY7"/>
<organism evidence="1 2">
    <name type="scientific">Fontibacillus solani</name>
    <dbReference type="NCBI Taxonomy" id="1572857"/>
    <lineage>
        <taxon>Bacteria</taxon>
        <taxon>Bacillati</taxon>
        <taxon>Bacillota</taxon>
        <taxon>Bacilli</taxon>
        <taxon>Bacillales</taxon>
        <taxon>Paenibacillaceae</taxon>
        <taxon>Fontibacillus</taxon>
    </lineage>
</organism>
<keyword evidence="2" id="KW-1185">Reference proteome</keyword>
<protein>
    <submittedName>
        <fullName evidence="1">Uncharacterized protein</fullName>
    </submittedName>
</protein>
<reference evidence="1 2" key="1">
    <citation type="submission" date="2020-08" db="EMBL/GenBank/DDBJ databases">
        <title>Genomic Encyclopedia of Type Strains, Phase III (KMG-III): the genomes of soil and plant-associated and newly described type strains.</title>
        <authorList>
            <person name="Whitman W."/>
        </authorList>
    </citation>
    <scope>NUCLEOTIDE SEQUENCE [LARGE SCALE GENOMIC DNA]</scope>
    <source>
        <strain evidence="1 2">CECT 8693</strain>
    </source>
</reference>
<dbReference type="Proteomes" id="UP000567067">
    <property type="component" value="Unassembled WGS sequence"/>
</dbReference>
<dbReference type="EMBL" id="JACJIP010000025">
    <property type="protein sequence ID" value="MBA9087051.1"/>
    <property type="molecule type" value="Genomic_DNA"/>
</dbReference>
<dbReference type="RefSeq" id="WP_182537686.1">
    <property type="nucleotide sequence ID" value="NZ_JACJIP010000025.1"/>
</dbReference>